<name>A0AAU9FZA3_DROMD</name>
<dbReference type="EMBL" id="AP029266">
    <property type="protein sequence ID" value="BFG00960.1"/>
    <property type="molecule type" value="Genomic_DNA"/>
</dbReference>
<reference evidence="1 2" key="1">
    <citation type="submission" date="2024-02" db="EMBL/GenBank/DDBJ databases">
        <title>A chromosome-level genome assembly of Drosophila madeirensis, a fruit fly species endemic to Madeira island.</title>
        <authorList>
            <person name="Tomihara K."/>
            <person name="Llopart A."/>
            <person name="Yamamoto D."/>
        </authorList>
    </citation>
    <scope>NUCLEOTIDE SEQUENCE [LARGE SCALE GENOMIC DNA]</scope>
    <source>
        <strain evidence="1 2">RF1</strain>
    </source>
</reference>
<protein>
    <submittedName>
        <fullName evidence="1">Uncharacterized protein</fullName>
    </submittedName>
</protein>
<dbReference type="Proteomes" id="UP001500889">
    <property type="component" value="Chromosome A"/>
</dbReference>
<dbReference type="AlphaFoldDB" id="A0AAU9FZA3"/>
<evidence type="ECO:0000313" key="1">
    <source>
        <dbReference type="EMBL" id="BFG00960.1"/>
    </source>
</evidence>
<accession>A0AAU9FZA3</accession>
<gene>
    <name evidence="1" type="ORF">DMAD_00829</name>
</gene>
<evidence type="ECO:0000313" key="2">
    <source>
        <dbReference type="Proteomes" id="UP001500889"/>
    </source>
</evidence>
<sequence length="283" mass="31934">MFLNLVSKVLFTGAQQKLQKISFNETNDNQKHRALNAKVTTRSINSNLKFANLRNGLKNCHIVKKSPPLDTVQVVPKIESRLSDGIIKLTNPTTIQMGEAIQTAKLAGKRILISEKDLCTNDVKLPLTFVAQSQNKTNKSRFLERTNAQKPKIDYEFHVFTAETRELMLRSISADDVRNIKRSLDVPELSVMRVRSESRVISIREVDSDESDCESLTESVDSINDMSSFKPIDNMKLELISPVKYLTASVKPIELNPPKTALLCYMIHFAHLVFAIACLRGIF</sequence>
<organism evidence="1 2">
    <name type="scientific">Drosophila madeirensis</name>
    <name type="common">Fruit fly</name>
    <dbReference type="NCBI Taxonomy" id="30013"/>
    <lineage>
        <taxon>Eukaryota</taxon>
        <taxon>Metazoa</taxon>
        <taxon>Ecdysozoa</taxon>
        <taxon>Arthropoda</taxon>
        <taxon>Hexapoda</taxon>
        <taxon>Insecta</taxon>
        <taxon>Pterygota</taxon>
        <taxon>Neoptera</taxon>
        <taxon>Endopterygota</taxon>
        <taxon>Diptera</taxon>
        <taxon>Brachycera</taxon>
        <taxon>Muscomorpha</taxon>
        <taxon>Ephydroidea</taxon>
        <taxon>Drosophilidae</taxon>
        <taxon>Drosophila</taxon>
        <taxon>Sophophora</taxon>
    </lineage>
</organism>
<proteinExistence type="predicted"/>
<keyword evidence="2" id="KW-1185">Reference proteome</keyword>